<evidence type="ECO:0000256" key="7">
    <source>
        <dbReference type="ARBA" id="ARBA00023169"/>
    </source>
</evidence>
<dbReference type="EC" id="2.7.8.31" evidence="10"/>
<comment type="similarity">
    <text evidence="2">Belongs to the bacterial sugar transferase family.</text>
</comment>
<gene>
    <name evidence="10" type="ORF">DWE98_08090</name>
</gene>
<evidence type="ECO:0000256" key="5">
    <source>
        <dbReference type="ARBA" id="ARBA00022989"/>
    </source>
</evidence>
<dbReference type="Pfam" id="PF13727">
    <property type="entry name" value="CoA_binding_3"/>
    <property type="match status" value="1"/>
</dbReference>
<keyword evidence="11" id="KW-1185">Reference proteome</keyword>
<dbReference type="EMBL" id="QQTP01000003">
    <property type="protein sequence ID" value="RDJ26802.1"/>
    <property type="molecule type" value="Genomic_DNA"/>
</dbReference>
<name>A0A370LA01_9HYPH</name>
<accession>A0A370LA01</accession>
<evidence type="ECO:0000256" key="8">
    <source>
        <dbReference type="SAM" id="Phobius"/>
    </source>
</evidence>
<feature type="transmembrane region" description="Helical" evidence="8">
    <location>
        <begin position="93"/>
        <end position="112"/>
    </location>
</feature>
<dbReference type="PANTHER" id="PTHR30576:SF21">
    <property type="entry name" value="UDP-GLUCOSE:UNDECAPRENYL-PHOSPHATE GLUCOSE-1-PHOSPHATE TRANSFERASE"/>
    <property type="match status" value="1"/>
</dbReference>
<feature type="transmembrane region" description="Helical" evidence="8">
    <location>
        <begin position="61"/>
        <end position="87"/>
    </location>
</feature>
<evidence type="ECO:0000259" key="9">
    <source>
        <dbReference type="Pfam" id="PF02397"/>
    </source>
</evidence>
<dbReference type="InterPro" id="IPR017475">
    <property type="entry name" value="EPS_sugar_tfrase"/>
</dbReference>
<comment type="caution">
    <text evidence="10">The sequence shown here is derived from an EMBL/GenBank/DDBJ whole genome shotgun (WGS) entry which is preliminary data.</text>
</comment>
<dbReference type="Pfam" id="PF02397">
    <property type="entry name" value="Bac_transf"/>
    <property type="match status" value="1"/>
</dbReference>
<keyword evidence="5 8" id="KW-1133">Transmembrane helix</keyword>
<proteinExistence type="inferred from homology"/>
<dbReference type="InterPro" id="IPR017473">
    <property type="entry name" value="Undecaprenyl-P_gluc_Ptfrase"/>
</dbReference>
<dbReference type="AlphaFoldDB" id="A0A370LA01"/>
<dbReference type="GO" id="GO:0089702">
    <property type="term" value="F:undecaprenyl-phosphate glucose phosphotransferase activity"/>
    <property type="evidence" value="ECO:0007669"/>
    <property type="project" value="UniProtKB-EC"/>
</dbReference>
<keyword evidence="4 8" id="KW-0812">Transmembrane</keyword>
<dbReference type="GO" id="GO:0000271">
    <property type="term" value="P:polysaccharide biosynthetic process"/>
    <property type="evidence" value="ECO:0007669"/>
    <property type="project" value="UniProtKB-KW"/>
</dbReference>
<keyword evidence="7" id="KW-0270">Exopolysaccharide synthesis</keyword>
<dbReference type="GO" id="GO:0016020">
    <property type="term" value="C:membrane"/>
    <property type="evidence" value="ECO:0007669"/>
    <property type="project" value="UniProtKB-SubCell"/>
</dbReference>
<comment type="subcellular location">
    <subcellularLocation>
        <location evidence="1">Membrane</location>
        <topology evidence="1">Multi-pass membrane protein</topology>
    </subcellularLocation>
</comment>
<evidence type="ECO:0000256" key="2">
    <source>
        <dbReference type="ARBA" id="ARBA00006464"/>
    </source>
</evidence>
<sequence>MALAVTSGEGARAARPVSFRAVRSAASGKRGSGEPVMMSVNDLNYAAATAADERANAWRHWIGLVTALTDAVVVVAIVCIASVAYHLEAYGHFGNAQISLELATMVTAIFVFTNVMRGRYQLSNYLSTKGQIASAFTVWNVTMVAFIAFVFLAKIVDHYSRAVVLVTYLTGIPLITLARSGIVRTISIASKTGRITSERVFLIGREADVMSFVSRHQPWNIGFVITDVAFLRSNDSRRINDPAAALAADLATAAARCRQLRPDAVFIAMPWSEQETIDACIDAFMNLPVAIHLAPERIMDRFDNPHIVRIGSLASLRLTRPALSVVEVAAKRAFDTIASVAALVLLLPLLLIIAALIKLDSPGPVLFMQRRYGFNQQPFRIFKFRTMTTTDDGDTIRQATRNDPRITRIGRFLRRYNLDELPQLLNVLAGQMSLVGPRPHALAHDHEFQRKIALYARRHNVKPGITGWAQVNGLRGETDTDEKMAKRIACDHWYIDNWSFWLDLAILLRTVFSRRAYRNAQ</sequence>
<evidence type="ECO:0000256" key="4">
    <source>
        <dbReference type="ARBA" id="ARBA00022692"/>
    </source>
</evidence>
<keyword evidence="6 8" id="KW-0472">Membrane</keyword>
<dbReference type="OrthoDB" id="9808602at2"/>
<dbReference type="InterPro" id="IPR003362">
    <property type="entry name" value="Bact_transf"/>
</dbReference>
<protein>
    <submittedName>
        <fullName evidence="10">Undecaprenyl-phosphate glucose phosphotransferase</fullName>
        <ecNumber evidence="10">2.7.8.31</ecNumber>
    </submittedName>
</protein>
<dbReference type="NCBIfam" id="TIGR03023">
    <property type="entry name" value="WcaJ_sugtrans"/>
    <property type="match status" value="1"/>
</dbReference>
<feature type="transmembrane region" description="Helical" evidence="8">
    <location>
        <begin position="337"/>
        <end position="357"/>
    </location>
</feature>
<dbReference type="PANTHER" id="PTHR30576">
    <property type="entry name" value="COLANIC BIOSYNTHESIS UDP-GLUCOSE LIPID CARRIER TRANSFERASE"/>
    <property type="match status" value="1"/>
</dbReference>
<dbReference type="Proteomes" id="UP000255207">
    <property type="component" value="Unassembled WGS sequence"/>
</dbReference>
<evidence type="ECO:0000256" key="1">
    <source>
        <dbReference type="ARBA" id="ARBA00004141"/>
    </source>
</evidence>
<organism evidence="10 11">
    <name type="scientific">Bosea caraganae</name>
    <dbReference type="NCBI Taxonomy" id="2763117"/>
    <lineage>
        <taxon>Bacteria</taxon>
        <taxon>Pseudomonadati</taxon>
        <taxon>Pseudomonadota</taxon>
        <taxon>Alphaproteobacteria</taxon>
        <taxon>Hyphomicrobiales</taxon>
        <taxon>Boseaceae</taxon>
        <taxon>Bosea</taxon>
    </lineage>
</organism>
<dbReference type="NCBIfam" id="TIGR03025">
    <property type="entry name" value="EPS_sugtrans"/>
    <property type="match status" value="1"/>
</dbReference>
<evidence type="ECO:0000256" key="6">
    <source>
        <dbReference type="ARBA" id="ARBA00023136"/>
    </source>
</evidence>
<dbReference type="GO" id="GO:0009242">
    <property type="term" value="P:colanic acid biosynthetic process"/>
    <property type="evidence" value="ECO:0007669"/>
    <property type="project" value="TreeGrafter"/>
</dbReference>
<evidence type="ECO:0000256" key="3">
    <source>
        <dbReference type="ARBA" id="ARBA00022679"/>
    </source>
</evidence>
<reference evidence="11" key="1">
    <citation type="submission" date="2018-07" db="EMBL/GenBank/DDBJ databases">
        <authorList>
            <person name="Safronova V.I."/>
            <person name="Chirak E.R."/>
            <person name="Sazanova A.L."/>
        </authorList>
    </citation>
    <scope>NUCLEOTIDE SEQUENCE [LARGE SCALE GENOMIC DNA]</scope>
    <source>
        <strain evidence="11">RCAM04685</strain>
    </source>
</reference>
<evidence type="ECO:0000313" key="11">
    <source>
        <dbReference type="Proteomes" id="UP000255207"/>
    </source>
</evidence>
<evidence type="ECO:0000313" key="10">
    <source>
        <dbReference type="EMBL" id="RDJ26802.1"/>
    </source>
</evidence>
<feature type="domain" description="Bacterial sugar transferase" evidence="9">
    <location>
        <begin position="331"/>
        <end position="512"/>
    </location>
</feature>
<feature type="transmembrane region" description="Helical" evidence="8">
    <location>
        <begin position="159"/>
        <end position="178"/>
    </location>
</feature>
<keyword evidence="3 10" id="KW-0808">Transferase</keyword>
<feature type="transmembrane region" description="Helical" evidence="8">
    <location>
        <begin position="132"/>
        <end position="153"/>
    </location>
</feature>